<proteinExistence type="predicted"/>
<evidence type="ECO:0000259" key="2">
    <source>
        <dbReference type="PROSITE" id="PS50983"/>
    </source>
</evidence>
<dbReference type="PROSITE" id="PS50983">
    <property type="entry name" value="FE_B12_PBP"/>
    <property type="match status" value="1"/>
</dbReference>
<protein>
    <submittedName>
        <fullName evidence="3">ABC transporter substrate-binding protein</fullName>
    </submittedName>
</protein>
<dbReference type="InterPro" id="IPR002491">
    <property type="entry name" value="ABC_transptr_periplasmic_BD"/>
</dbReference>
<sequence length="284" mass="30354">MLLSKTIKAAALLICSAAAFPATAQTQTAAPVPARVVSLNVCTDQLALLLAQPGQLVSVSRLAHDARTAVLAEQARAIPSNDGSAEAVVLLQPDLVIAGTWTTQSTVQMLERLGYRVELFAPANALSDVRETIRRMGVLLGQTQKAEQMIADFDSKLEALRAQSGQSPRVALYYALGNTAGRETMPGDLLDAAGMSNIAEERGLPFGGRLPLESLLLEDPDLVLIGQPYGGHARATELLTHPALQRSGALHEIETGPSWTCELPHLLDAVQELIALRRQWEASQ</sequence>
<evidence type="ECO:0000313" key="3">
    <source>
        <dbReference type="EMBL" id="MDA7425337.1"/>
    </source>
</evidence>
<comment type="caution">
    <text evidence="3">The sequence shown here is derived from an EMBL/GenBank/DDBJ whole genome shotgun (WGS) entry which is preliminary data.</text>
</comment>
<reference evidence="3 4" key="1">
    <citation type="submission" date="2023-01" db="EMBL/GenBank/DDBJ databases">
        <title>Thalassococcus onchidii sp. nov., isolated from a marine invertebrate from the South China Sea.</title>
        <authorList>
            <person name="Xu S."/>
            <person name="Liu Z."/>
            <person name="Xu Y."/>
        </authorList>
    </citation>
    <scope>NUCLEOTIDE SEQUENCE [LARGE SCALE GENOMIC DNA]</scope>
    <source>
        <strain evidence="3 4">KCTC 32084</strain>
    </source>
</reference>
<dbReference type="InterPro" id="IPR050902">
    <property type="entry name" value="ABC_Transporter_SBP"/>
</dbReference>
<evidence type="ECO:0000313" key="4">
    <source>
        <dbReference type="Proteomes" id="UP001210720"/>
    </source>
</evidence>
<keyword evidence="1" id="KW-0732">Signal</keyword>
<dbReference type="RefSeq" id="WP_271432677.1">
    <property type="nucleotide sequence ID" value="NZ_JAQIOY010000003.1"/>
</dbReference>
<keyword evidence="4" id="KW-1185">Reference proteome</keyword>
<dbReference type="SUPFAM" id="SSF53807">
    <property type="entry name" value="Helical backbone' metal receptor"/>
    <property type="match status" value="1"/>
</dbReference>
<dbReference type="Pfam" id="PF01497">
    <property type="entry name" value="Peripla_BP_2"/>
    <property type="match status" value="1"/>
</dbReference>
<name>A0ABT4XTV6_9RHOB</name>
<feature type="chain" id="PRO_5045447459" evidence="1">
    <location>
        <begin position="25"/>
        <end position="284"/>
    </location>
</feature>
<gene>
    <name evidence="3" type="ORF">PFY00_11410</name>
</gene>
<dbReference type="PANTHER" id="PTHR30535">
    <property type="entry name" value="VITAMIN B12-BINDING PROTEIN"/>
    <property type="match status" value="1"/>
</dbReference>
<dbReference type="PANTHER" id="PTHR30535:SF34">
    <property type="entry name" value="MOLYBDATE-BINDING PROTEIN MOLA"/>
    <property type="match status" value="1"/>
</dbReference>
<dbReference type="Gene3D" id="3.40.50.1980">
    <property type="entry name" value="Nitrogenase molybdenum iron protein domain"/>
    <property type="match status" value="2"/>
</dbReference>
<feature type="domain" description="Fe/B12 periplasmic-binding" evidence="2">
    <location>
        <begin position="35"/>
        <end position="284"/>
    </location>
</feature>
<organism evidence="3 4">
    <name type="scientific">Thalassococcus lentus</name>
    <dbReference type="NCBI Taxonomy" id="1210524"/>
    <lineage>
        <taxon>Bacteria</taxon>
        <taxon>Pseudomonadati</taxon>
        <taxon>Pseudomonadota</taxon>
        <taxon>Alphaproteobacteria</taxon>
        <taxon>Rhodobacterales</taxon>
        <taxon>Roseobacteraceae</taxon>
        <taxon>Thalassococcus</taxon>
    </lineage>
</organism>
<accession>A0ABT4XTV6</accession>
<dbReference type="EMBL" id="JAQIOY010000003">
    <property type="protein sequence ID" value="MDA7425337.1"/>
    <property type="molecule type" value="Genomic_DNA"/>
</dbReference>
<evidence type="ECO:0000256" key="1">
    <source>
        <dbReference type="SAM" id="SignalP"/>
    </source>
</evidence>
<dbReference type="Proteomes" id="UP001210720">
    <property type="component" value="Unassembled WGS sequence"/>
</dbReference>
<feature type="signal peptide" evidence="1">
    <location>
        <begin position="1"/>
        <end position="24"/>
    </location>
</feature>